<keyword evidence="1" id="KW-0175">Coiled coil</keyword>
<dbReference type="EMBL" id="BAAFRS010000161">
    <property type="protein sequence ID" value="GAB1223769.1"/>
    <property type="molecule type" value="Genomic_DNA"/>
</dbReference>
<organism evidence="3 4">
    <name type="scientific">Entamoeba nuttalli</name>
    <dbReference type="NCBI Taxonomy" id="412467"/>
    <lineage>
        <taxon>Eukaryota</taxon>
        <taxon>Amoebozoa</taxon>
        <taxon>Evosea</taxon>
        <taxon>Archamoebae</taxon>
        <taxon>Mastigamoebida</taxon>
        <taxon>Entamoebidae</taxon>
        <taxon>Entamoeba</taxon>
    </lineage>
</organism>
<evidence type="ECO:0000256" key="1">
    <source>
        <dbReference type="SAM" id="Coils"/>
    </source>
</evidence>
<evidence type="ECO:0000313" key="4">
    <source>
        <dbReference type="Proteomes" id="UP001628156"/>
    </source>
</evidence>
<proteinExistence type="predicted"/>
<accession>A0ABQ0DLS6</accession>
<name>A0ABQ0DLS6_9EUKA</name>
<reference evidence="3 4" key="1">
    <citation type="journal article" date="2019" name="PLoS Negl. Trop. Dis.">
        <title>Whole genome sequencing of Entamoeba nuttalli reveals mammalian host-related molecular signatures and a novel octapeptide-repeat surface protein.</title>
        <authorList>
            <person name="Tanaka M."/>
            <person name="Makiuchi T."/>
            <person name="Komiyama T."/>
            <person name="Shiina T."/>
            <person name="Osaki K."/>
            <person name="Tachibana H."/>
        </authorList>
    </citation>
    <scope>NUCLEOTIDE SEQUENCE [LARGE SCALE GENOMIC DNA]</scope>
    <source>
        <strain evidence="3 4">P19-061405</strain>
    </source>
</reference>
<feature type="compositionally biased region" description="Polar residues" evidence="2">
    <location>
        <begin position="14"/>
        <end position="33"/>
    </location>
</feature>
<protein>
    <submittedName>
        <fullName evidence="3">Uncharacterized protein</fullName>
    </submittedName>
</protein>
<gene>
    <name evidence="3" type="ORF">ENUP19_0161G0027</name>
</gene>
<evidence type="ECO:0000313" key="3">
    <source>
        <dbReference type="EMBL" id="GAB1223769.1"/>
    </source>
</evidence>
<feature type="region of interest" description="Disordered" evidence="2">
    <location>
        <begin position="1"/>
        <end position="33"/>
    </location>
</feature>
<evidence type="ECO:0000256" key="2">
    <source>
        <dbReference type="SAM" id="MobiDB-lite"/>
    </source>
</evidence>
<comment type="caution">
    <text evidence="3">The sequence shown here is derived from an EMBL/GenBank/DDBJ whole genome shotgun (WGS) entry which is preliminary data.</text>
</comment>
<dbReference type="Proteomes" id="UP001628156">
    <property type="component" value="Unassembled WGS sequence"/>
</dbReference>
<keyword evidence="4" id="KW-1185">Reference proteome</keyword>
<sequence length="466" mass="54660">MSIPIKNIPRFRIPQTTEPKRSNSTKPKSPVHQQQTFYPMHTAQRRIPNTQYFHTQTAGKHPGIPQGKPTMNQIPSKLTFQNSSYPQQIPPNFNEILQGPLTLQQSHRFDLIQQKRLLQQQVQQQQRMQGMQGKQPIMHTPQMNMQRVTVPQQIQQQRMQGMQGKQPIMHATQVSAQRVAIQHQYQQRSMTTISTPAPRPIQPPPITTSITQSQQFVSAPPIPELKIIPMKEEYKLIVETLEHKNFLTLSELKRRMQQFLAKRNQKMEIEEGVLEIISQATYMRMLECVEKIGEAAECRTDAERCEFEIEIGGMDVGEKLRNNLNIEQKVRKREVDDAKKPDEEEETDHMQNFYDRIDARLSKKKKQVIQQRAPSFDPVKMNRVKRYKELINKRERGEALSRTEMAFLDDNQKRVEEDIKMLEELEMEKKRMLIKLTLKDYIFARHDIGKGAMNRTELADYRKQSN</sequence>
<feature type="coiled-coil region" evidence="1">
    <location>
        <begin position="405"/>
        <end position="435"/>
    </location>
</feature>